<dbReference type="PIRSF" id="PIRSF005355">
    <property type="entry name" value="UBIAD1"/>
    <property type="match status" value="1"/>
</dbReference>
<dbReference type="EMBL" id="SLXQ01000005">
    <property type="protein sequence ID" value="TCP53129.1"/>
    <property type="molecule type" value="Genomic_DNA"/>
</dbReference>
<comment type="similarity">
    <text evidence="8">Belongs to the MenA family. Type 1 subfamily.</text>
</comment>
<dbReference type="InterPro" id="IPR044878">
    <property type="entry name" value="UbiA_sf"/>
</dbReference>
<keyword evidence="7 8" id="KW-0472">Membrane</keyword>
<organism evidence="10 11">
    <name type="scientific">Tamaricihabitans halophyticus</name>
    <dbReference type="NCBI Taxonomy" id="1262583"/>
    <lineage>
        <taxon>Bacteria</taxon>
        <taxon>Bacillati</taxon>
        <taxon>Actinomycetota</taxon>
        <taxon>Actinomycetes</taxon>
        <taxon>Pseudonocardiales</taxon>
        <taxon>Pseudonocardiaceae</taxon>
        <taxon>Tamaricihabitans</taxon>
    </lineage>
</organism>
<comment type="catalytic activity">
    <reaction evidence="8">
        <text>an all-trans-polyprenyl diphosphate + 1,4-dihydroxy-2-naphthoate + H(+) = a 2-demethylmenaquinol + CO2 + diphosphate</text>
        <dbReference type="Rhea" id="RHEA:26478"/>
        <dbReference type="Rhea" id="RHEA-COMP:9563"/>
        <dbReference type="Rhea" id="RHEA-COMP:9564"/>
        <dbReference type="ChEBI" id="CHEBI:11173"/>
        <dbReference type="ChEBI" id="CHEBI:15378"/>
        <dbReference type="ChEBI" id="CHEBI:16526"/>
        <dbReference type="ChEBI" id="CHEBI:33019"/>
        <dbReference type="ChEBI" id="CHEBI:55437"/>
        <dbReference type="ChEBI" id="CHEBI:58914"/>
        <dbReference type="EC" id="2.5.1.74"/>
    </reaction>
</comment>
<feature type="transmembrane region" description="Helical" evidence="8">
    <location>
        <begin position="212"/>
        <end position="232"/>
    </location>
</feature>
<dbReference type="InterPro" id="IPR000537">
    <property type="entry name" value="UbiA_prenyltransferase"/>
</dbReference>
<feature type="transmembrane region" description="Helical" evidence="8">
    <location>
        <begin position="38"/>
        <end position="58"/>
    </location>
</feature>
<feature type="transmembrane region" description="Helical" evidence="8">
    <location>
        <begin position="169"/>
        <end position="191"/>
    </location>
</feature>
<comment type="subcellular location">
    <subcellularLocation>
        <location evidence="8">Cell membrane</location>
        <topology evidence="8">Multi-pass membrane protein</topology>
    </subcellularLocation>
    <subcellularLocation>
        <location evidence="1">Membrane</location>
        <topology evidence="1">Multi-pass membrane protein</topology>
    </subcellularLocation>
</comment>
<proteinExistence type="inferred from homology"/>
<keyword evidence="6 8" id="KW-1133">Transmembrane helix</keyword>
<evidence type="ECO:0000256" key="8">
    <source>
        <dbReference type="HAMAP-Rule" id="MF_01937"/>
    </source>
</evidence>
<feature type="transmembrane region" description="Helical" evidence="8">
    <location>
        <begin position="89"/>
        <end position="107"/>
    </location>
</feature>
<feature type="transmembrane region" description="Helical" evidence="8">
    <location>
        <begin position="137"/>
        <end position="157"/>
    </location>
</feature>
<feature type="transmembrane region" description="Helical" evidence="8">
    <location>
        <begin position="113"/>
        <end position="130"/>
    </location>
</feature>
<reference evidence="10 11" key="1">
    <citation type="submission" date="2019-03" db="EMBL/GenBank/DDBJ databases">
        <title>Genomic Encyclopedia of Type Strains, Phase IV (KMG-IV): sequencing the most valuable type-strain genomes for metagenomic binning, comparative biology and taxonomic classification.</title>
        <authorList>
            <person name="Goeker M."/>
        </authorList>
    </citation>
    <scope>NUCLEOTIDE SEQUENCE [LARGE SCALE GENOMIC DNA]</scope>
    <source>
        <strain evidence="10 11">DSM 45765</strain>
    </source>
</reference>
<dbReference type="HAMAP" id="MF_01937">
    <property type="entry name" value="MenA_1"/>
    <property type="match status" value="1"/>
</dbReference>
<dbReference type="GO" id="GO:0005886">
    <property type="term" value="C:plasma membrane"/>
    <property type="evidence" value="ECO:0007669"/>
    <property type="project" value="UniProtKB-SubCell"/>
</dbReference>
<dbReference type="GO" id="GO:0009234">
    <property type="term" value="P:menaquinone biosynthetic process"/>
    <property type="evidence" value="ECO:0007669"/>
    <property type="project" value="UniProtKB-UniRule"/>
</dbReference>
<comment type="pathway">
    <text evidence="8">Quinol/quinone metabolism; menaquinone biosynthesis; menaquinol from 1,4-dihydroxy-2-naphthoate: step 1/2.</text>
</comment>
<evidence type="ECO:0000256" key="2">
    <source>
        <dbReference type="ARBA" id="ARBA00022428"/>
    </source>
</evidence>
<name>A0A4R2QVL4_9PSEU</name>
<dbReference type="RefSeq" id="WP_132877566.1">
    <property type="nucleotide sequence ID" value="NZ_SLXQ01000005.1"/>
</dbReference>
<evidence type="ECO:0000256" key="3">
    <source>
        <dbReference type="ARBA" id="ARBA00022475"/>
    </source>
</evidence>
<dbReference type="InterPro" id="IPR004657">
    <property type="entry name" value="MenA"/>
</dbReference>
<accession>A0A4R2QVL4</accession>
<keyword evidence="3 8" id="KW-1003">Cell membrane</keyword>
<evidence type="ECO:0000256" key="1">
    <source>
        <dbReference type="ARBA" id="ARBA00004141"/>
    </source>
</evidence>
<evidence type="ECO:0000313" key="11">
    <source>
        <dbReference type="Proteomes" id="UP000294911"/>
    </source>
</evidence>
<dbReference type="GO" id="GO:0046428">
    <property type="term" value="F:1,4-dihydroxy-2-naphthoate polyprenyltransferase activity"/>
    <property type="evidence" value="ECO:0007669"/>
    <property type="project" value="UniProtKB-UniRule"/>
</dbReference>
<keyword evidence="5 8" id="KW-0812">Transmembrane</keyword>
<dbReference type="Pfam" id="PF01040">
    <property type="entry name" value="UbiA"/>
    <property type="match status" value="1"/>
</dbReference>
<comment type="caution">
    <text evidence="10">The sequence shown here is derived from an EMBL/GenBank/DDBJ whole genome shotgun (WGS) entry which is preliminary data.</text>
</comment>
<dbReference type="PANTHER" id="PTHR13929">
    <property type="entry name" value="1,4-DIHYDROXY-2-NAPHTHOATE OCTAPRENYLTRANSFERASE"/>
    <property type="match status" value="1"/>
</dbReference>
<evidence type="ECO:0000256" key="6">
    <source>
        <dbReference type="ARBA" id="ARBA00022989"/>
    </source>
</evidence>
<evidence type="ECO:0000256" key="5">
    <source>
        <dbReference type="ARBA" id="ARBA00022692"/>
    </source>
</evidence>
<evidence type="ECO:0000256" key="7">
    <source>
        <dbReference type="ARBA" id="ARBA00023136"/>
    </source>
</evidence>
<dbReference type="Gene3D" id="1.10.357.140">
    <property type="entry name" value="UbiA prenyltransferase"/>
    <property type="match status" value="1"/>
</dbReference>
<dbReference type="NCBIfam" id="TIGR00751">
    <property type="entry name" value="menA"/>
    <property type="match status" value="1"/>
</dbReference>
<evidence type="ECO:0000256" key="4">
    <source>
        <dbReference type="ARBA" id="ARBA00022679"/>
    </source>
</evidence>
<comment type="function">
    <text evidence="8">Conversion of 1,4-dihydroxy-2-naphthoate (DHNA) to demethylmenaquinone (DMK).</text>
</comment>
<keyword evidence="2 8" id="KW-0474">Menaquinone biosynthesis</keyword>
<dbReference type="CDD" id="cd13962">
    <property type="entry name" value="PT_UbiA_UBIAD1"/>
    <property type="match status" value="1"/>
</dbReference>
<gene>
    <name evidence="8" type="primary">menA</name>
    <name evidence="10" type="ORF">EV191_105192</name>
</gene>
<protein>
    <recommendedName>
        <fullName evidence="8 9">1,4-dihydroxy-2-naphthoate octaprenyltransferase</fullName>
        <shortName evidence="8">DHNA-octaprenyltransferase</shortName>
        <ecNumber evidence="8 9">2.5.1.74</ecNumber>
    </recommendedName>
</protein>
<keyword evidence="11" id="KW-1185">Reference proteome</keyword>
<dbReference type="AlphaFoldDB" id="A0A4R2QVL4"/>
<dbReference type="OrthoDB" id="9767568at2"/>
<dbReference type="InterPro" id="IPR026046">
    <property type="entry name" value="UBIAD1"/>
</dbReference>
<dbReference type="UniPathway" id="UPA00079">
    <property type="reaction ID" value="UER00168"/>
</dbReference>
<sequence>MAELAQWIEGARPRTLPNAIAPVLAGAGAAAALDTFSWWRSGLALLVALALIIGVNFANDYSDGVRGTDADRVGPLRLVGSRLVTPNRVLAAALGFFALAGVAGLVLVAATGYWWLLAIGAGCILGAWYYTGGTRPYGYAGFGEVAVFCFFGLIAVLGTQYVHAGTVSWLGVLTAVAVGSFSSAVLVANNLRDVPTDTEAGKRTLAVLLGEARTRVLYTCLIALPFALTAVGALSNPWLLLSLLSGVLAGKALRVVRSGAGGLALIPVLRDTGLAMLLWAAIAAAALAFG</sequence>
<dbReference type="NCBIfam" id="NF004751">
    <property type="entry name" value="PRK06080.1-3"/>
    <property type="match status" value="1"/>
</dbReference>
<dbReference type="EC" id="2.5.1.74" evidence="8 9"/>
<evidence type="ECO:0000313" key="10">
    <source>
        <dbReference type="EMBL" id="TCP53129.1"/>
    </source>
</evidence>
<keyword evidence="4 8" id="KW-0808">Transferase</keyword>
<feature type="transmembrane region" description="Helical" evidence="8">
    <location>
        <begin position="268"/>
        <end position="289"/>
    </location>
</feature>
<evidence type="ECO:0000256" key="9">
    <source>
        <dbReference type="NCBIfam" id="TIGR00751"/>
    </source>
</evidence>
<dbReference type="PANTHER" id="PTHR13929:SF0">
    <property type="entry name" value="UBIA PRENYLTRANSFERASE DOMAIN-CONTAINING PROTEIN 1"/>
    <property type="match status" value="1"/>
</dbReference>
<dbReference type="Proteomes" id="UP000294911">
    <property type="component" value="Unassembled WGS sequence"/>
</dbReference>
<dbReference type="GO" id="GO:0042371">
    <property type="term" value="P:vitamin K biosynthetic process"/>
    <property type="evidence" value="ECO:0007669"/>
    <property type="project" value="TreeGrafter"/>
</dbReference>